<dbReference type="InterPro" id="IPR036890">
    <property type="entry name" value="HATPase_C_sf"/>
</dbReference>
<comment type="caution">
    <text evidence="7">The sequence shown here is derived from an EMBL/GenBank/DDBJ whole genome shotgun (WGS) entry which is preliminary data.</text>
</comment>
<dbReference type="GO" id="GO:0000155">
    <property type="term" value="F:phosphorelay sensor kinase activity"/>
    <property type="evidence" value="ECO:0007669"/>
    <property type="project" value="InterPro"/>
</dbReference>
<dbReference type="SMART" id="SM00387">
    <property type="entry name" value="HATPase_c"/>
    <property type="match status" value="1"/>
</dbReference>
<dbReference type="Proteomes" id="UP000580910">
    <property type="component" value="Unassembled WGS sequence"/>
</dbReference>
<accession>A0A7W3J0B3</accession>
<keyword evidence="8" id="KW-1185">Reference proteome</keyword>
<dbReference type="SUPFAM" id="SSF55874">
    <property type="entry name" value="ATPase domain of HSP90 chaperone/DNA topoisomerase II/histidine kinase"/>
    <property type="match status" value="1"/>
</dbReference>
<dbReference type="InterPro" id="IPR050482">
    <property type="entry name" value="Sensor_HK_TwoCompSys"/>
</dbReference>
<dbReference type="InterPro" id="IPR011712">
    <property type="entry name" value="Sig_transdc_His_kin_sub3_dim/P"/>
</dbReference>
<evidence type="ECO:0000256" key="3">
    <source>
        <dbReference type="ARBA" id="ARBA00023012"/>
    </source>
</evidence>
<organism evidence="7 8">
    <name type="scientific">Nocardioides ginsengisegetis</name>
    <dbReference type="NCBI Taxonomy" id="661491"/>
    <lineage>
        <taxon>Bacteria</taxon>
        <taxon>Bacillati</taxon>
        <taxon>Actinomycetota</taxon>
        <taxon>Actinomycetes</taxon>
        <taxon>Propionibacteriales</taxon>
        <taxon>Nocardioidaceae</taxon>
        <taxon>Nocardioides</taxon>
    </lineage>
</organism>
<dbReference type="GO" id="GO:0016020">
    <property type="term" value="C:membrane"/>
    <property type="evidence" value="ECO:0007669"/>
    <property type="project" value="InterPro"/>
</dbReference>
<feature type="region of interest" description="Disordered" evidence="4">
    <location>
        <begin position="353"/>
        <end position="372"/>
    </location>
</feature>
<dbReference type="PANTHER" id="PTHR24421">
    <property type="entry name" value="NITRATE/NITRITE SENSOR PROTEIN NARX-RELATED"/>
    <property type="match status" value="1"/>
</dbReference>
<evidence type="ECO:0000256" key="4">
    <source>
        <dbReference type="SAM" id="MobiDB-lite"/>
    </source>
</evidence>
<evidence type="ECO:0000313" key="7">
    <source>
        <dbReference type="EMBL" id="MBA8803946.1"/>
    </source>
</evidence>
<dbReference type="CDD" id="cd16917">
    <property type="entry name" value="HATPase_UhpB-NarQ-NarX-like"/>
    <property type="match status" value="1"/>
</dbReference>
<gene>
    <name evidence="7" type="ORF">FB382_002237</name>
</gene>
<dbReference type="Gene3D" id="1.20.5.1930">
    <property type="match status" value="1"/>
</dbReference>
<dbReference type="RefSeq" id="WP_182539174.1">
    <property type="nucleotide sequence ID" value="NZ_JACGXA010000001.1"/>
</dbReference>
<dbReference type="Pfam" id="PF07730">
    <property type="entry name" value="HisKA_3"/>
    <property type="match status" value="1"/>
</dbReference>
<evidence type="ECO:0000256" key="2">
    <source>
        <dbReference type="ARBA" id="ARBA00022777"/>
    </source>
</evidence>
<keyword evidence="3" id="KW-0902">Two-component regulatory system</keyword>
<dbReference type="InterPro" id="IPR003594">
    <property type="entry name" value="HATPase_dom"/>
</dbReference>
<keyword evidence="2 7" id="KW-0418">Kinase</keyword>
<feature type="domain" description="Histidine kinase/HSP90-like ATPase" evidence="6">
    <location>
        <begin position="311"/>
        <end position="401"/>
    </location>
</feature>
<evidence type="ECO:0000256" key="1">
    <source>
        <dbReference type="ARBA" id="ARBA00022679"/>
    </source>
</evidence>
<dbReference type="Gene3D" id="3.30.565.10">
    <property type="entry name" value="Histidine kinase-like ATPase, C-terminal domain"/>
    <property type="match status" value="1"/>
</dbReference>
<feature type="transmembrane region" description="Helical" evidence="5">
    <location>
        <begin position="12"/>
        <end position="33"/>
    </location>
</feature>
<feature type="transmembrane region" description="Helical" evidence="5">
    <location>
        <begin position="45"/>
        <end position="64"/>
    </location>
</feature>
<keyword evidence="1" id="KW-0808">Transferase</keyword>
<dbReference type="Pfam" id="PF02518">
    <property type="entry name" value="HATPase_c"/>
    <property type="match status" value="1"/>
</dbReference>
<dbReference type="AlphaFoldDB" id="A0A7W3J0B3"/>
<keyword evidence="5" id="KW-0472">Membrane</keyword>
<keyword evidence="5" id="KW-1133">Transmembrane helix</keyword>
<reference evidence="7 8" key="1">
    <citation type="submission" date="2020-07" db="EMBL/GenBank/DDBJ databases">
        <title>Sequencing the genomes of 1000 actinobacteria strains.</title>
        <authorList>
            <person name="Klenk H.-P."/>
        </authorList>
    </citation>
    <scope>NUCLEOTIDE SEQUENCE [LARGE SCALE GENOMIC DNA]</scope>
    <source>
        <strain evidence="7 8">DSM 21349</strain>
    </source>
</reference>
<protein>
    <submittedName>
        <fullName evidence="7">Signal transduction histidine kinase</fullName>
    </submittedName>
</protein>
<name>A0A7W3J0B3_9ACTN</name>
<dbReference type="SUPFAM" id="SSF55781">
    <property type="entry name" value="GAF domain-like"/>
    <property type="match status" value="1"/>
</dbReference>
<dbReference type="GO" id="GO:0046983">
    <property type="term" value="F:protein dimerization activity"/>
    <property type="evidence" value="ECO:0007669"/>
    <property type="project" value="InterPro"/>
</dbReference>
<evidence type="ECO:0000256" key="5">
    <source>
        <dbReference type="SAM" id="Phobius"/>
    </source>
</evidence>
<evidence type="ECO:0000259" key="6">
    <source>
        <dbReference type="SMART" id="SM00387"/>
    </source>
</evidence>
<keyword evidence="5" id="KW-0812">Transmembrane</keyword>
<evidence type="ECO:0000313" key="8">
    <source>
        <dbReference type="Proteomes" id="UP000580910"/>
    </source>
</evidence>
<dbReference type="EMBL" id="JACGXA010000001">
    <property type="protein sequence ID" value="MBA8803946.1"/>
    <property type="molecule type" value="Genomic_DNA"/>
</dbReference>
<proteinExistence type="predicted"/>
<sequence length="407" mass="42932">MIVARRLLEASLHRIVYTILYALVALAAVNFAVPVLREYSGTNEQVIGLGVLLVLVIEALGTRLHRLVDWLLYGSRADPTAVTARLARPLEDTDGATAPLALLEALADTLRLTHVAAVVPDVTGAGGDDVLLEIGTSYGGARTFPIRHAGTDLGELRAARRGEPLDSRDERLLGAAAAQLGLVLHAARLTEELRAARETLVAAGEDERRRLRREIHDGVGPTLAGIALGLESAERAVTRDPARAQALLHDVRADLTDLLDEVRRVVEGLRPPLLDEVGLVGALEQLASSFQQRTGCPVAVHGDVSRPLPAAVEVAAFRIGAEALTNVARHARATHTRVDVGLDGPELVLRVDDDGRGGVADRPGGNGLGSMRTRAEEVGGSLTLTSTPAGTTLTARLPVPLAARTAS</sequence>